<dbReference type="Gene3D" id="3.40.50.10420">
    <property type="entry name" value="NagB/RpiA/CoA transferase-like"/>
    <property type="match status" value="1"/>
</dbReference>
<dbReference type="PANTHER" id="PTHR23407:SF1">
    <property type="entry name" value="5-FORMYLTETRAHYDROFOLATE CYCLO-LIGASE"/>
    <property type="match status" value="1"/>
</dbReference>
<keyword evidence="2" id="KW-0547">Nucleotide-binding</keyword>
<evidence type="ECO:0000256" key="2">
    <source>
        <dbReference type="ARBA" id="ARBA00022741"/>
    </source>
</evidence>
<proteinExistence type="inferred from homology"/>
<comment type="similarity">
    <text evidence="1">Belongs to the 5-formyltetrahydrofolate cyclo-ligase family.</text>
</comment>
<comment type="caution">
    <text evidence="4">The sequence shown here is derived from an EMBL/GenBank/DDBJ whole genome shotgun (WGS) entry which is preliminary data.</text>
</comment>
<gene>
    <name evidence="4" type="ORF">FGW20_07040</name>
</gene>
<dbReference type="Proteomes" id="UP001168423">
    <property type="component" value="Unassembled WGS sequence"/>
</dbReference>
<protein>
    <submittedName>
        <fullName evidence="4">5-formyltetrahydrofolate cyclo-ligase</fullName>
        <ecNumber evidence="4">6.3.3.2</ecNumber>
    </submittedName>
</protein>
<dbReference type="PIRSF" id="PIRSF006806">
    <property type="entry name" value="FTHF_cligase"/>
    <property type="match status" value="1"/>
</dbReference>
<name>A0ABT8M3V5_9EURY</name>
<evidence type="ECO:0000256" key="1">
    <source>
        <dbReference type="ARBA" id="ARBA00010638"/>
    </source>
</evidence>
<dbReference type="Pfam" id="PF01812">
    <property type="entry name" value="5-FTHF_cyc-lig"/>
    <property type="match status" value="1"/>
</dbReference>
<accession>A0ABT8M3V5</accession>
<dbReference type="EC" id="6.3.3.2" evidence="4"/>
<dbReference type="NCBIfam" id="TIGR02727">
    <property type="entry name" value="MTHFS_bact"/>
    <property type="match status" value="1"/>
</dbReference>
<dbReference type="EMBL" id="VCYI01000008">
    <property type="protein sequence ID" value="MDN7012798.1"/>
    <property type="molecule type" value="Genomic_DNA"/>
</dbReference>
<organism evidence="4 5">
    <name type="scientific">Methanoculleus methanifontis</name>
    <dbReference type="NCBI Taxonomy" id="2584086"/>
    <lineage>
        <taxon>Archaea</taxon>
        <taxon>Methanobacteriati</taxon>
        <taxon>Methanobacteriota</taxon>
        <taxon>Stenosarchaea group</taxon>
        <taxon>Methanomicrobia</taxon>
        <taxon>Methanomicrobiales</taxon>
        <taxon>Methanomicrobiaceae</taxon>
        <taxon>Methanoculleus</taxon>
    </lineage>
</organism>
<dbReference type="InterPro" id="IPR024185">
    <property type="entry name" value="FTHF_cligase-like_sf"/>
</dbReference>
<dbReference type="SUPFAM" id="SSF100950">
    <property type="entry name" value="NagB/RpiA/CoA transferase-like"/>
    <property type="match status" value="1"/>
</dbReference>
<dbReference type="InterPro" id="IPR037171">
    <property type="entry name" value="NagB/RpiA_transferase-like"/>
</dbReference>
<keyword evidence="3" id="KW-0067">ATP-binding</keyword>
<evidence type="ECO:0000256" key="3">
    <source>
        <dbReference type="ARBA" id="ARBA00022840"/>
    </source>
</evidence>
<reference evidence="4" key="1">
    <citation type="submission" date="2019-05" db="EMBL/GenBank/DDBJ databases">
        <title>Isolation and characterization of methanogens from the cold seep sediment at Four-Way Closure Ridge.</title>
        <authorList>
            <person name="You Y.-T."/>
            <person name="Chen S.-C."/>
            <person name="Zhang W.-L."/>
            <person name="Lai M.-C."/>
        </authorList>
    </citation>
    <scope>NUCLEOTIDE SEQUENCE</scope>
    <source>
        <strain evidence="4">FWC-SCC3</strain>
    </source>
</reference>
<dbReference type="PANTHER" id="PTHR23407">
    <property type="entry name" value="ATPASE INHIBITOR/5-FORMYLTETRAHYDROFOLATE CYCLO-LIGASE"/>
    <property type="match status" value="1"/>
</dbReference>
<sequence length="203" mass="22418">MLYGLIEPNSHAMSQTKAALRLRAKEARALLSPEEIAAYSAGIEQRLLDLLDGFETVMVYVSKPLEAETKGLIATLNRRGVRVVVPIIERETCSLRLSYLPDPSVLIPSTFSVPEPIGHELPAQPEDVEAVVIPMLAFDAEGNRLGYGAGYYDRFLCQYPHPKKIGIAFSCQQADCIPADENDVKMDYIVTEKGIIRQNGRAV</sequence>
<evidence type="ECO:0000313" key="4">
    <source>
        <dbReference type="EMBL" id="MDN7012798.1"/>
    </source>
</evidence>
<dbReference type="InterPro" id="IPR002698">
    <property type="entry name" value="FTHF_cligase"/>
</dbReference>
<evidence type="ECO:0000313" key="5">
    <source>
        <dbReference type="Proteomes" id="UP001168423"/>
    </source>
</evidence>
<keyword evidence="4" id="KW-0436">Ligase</keyword>
<dbReference type="GO" id="GO:0030272">
    <property type="term" value="F:5-formyltetrahydrofolate cyclo-ligase activity"/>
    <property type="evidence" value="ECO:0007669"/>
    <property type="project" value="UniProtKB-EC"/>
</dbReference>
<keyword evidence="5" id="KW-1185">Reference proteome</keyword>